<name>A0A0E9RWH6_ANGAN</name>
<reference evidence="2" key="1">
    <citation type="submission" date="2014-11" db="EMBL/GenBank/DDBJ databases">
        <authorList>
            <person name="Amaro Gonzalez C."/>
        </authorList>
    </citation>
    <scope>NUCLEOTIDE SEQUENCE</scope>
</reference>
<reference evidence="2" key="2">
    <citation type="journal article" date="2015" name="Fish Shellfish Immunol.">
        <title>Early steps in the European eel (Anguilla anguilla)-Vibrio vulnificus interaction in the gills: Role of the RtxA13 toxin.</title>
        <authorList>
            <person name="Callol A."/>
            <person name="Pajuelo D."/>
            <person name="Ebbesson L."/>
            <person name="Teles M."/>
            <person name="MacKenzie S."/>
            <person name="Amaro C."/>
        </authorList>
    </citation>
    <scope>NUCLEOTIDE SEQUENCE</scope>
</reference>
<evidence type="ECO:0000256" key="1">
    <source>
        <dbReference type="SAM" id="Phobius"/>
    </source>
</evidence>
<organism evidence="2">
    <name type="scientific">Anguilla anguilla</name>
    <name type="common">European freshwater eel</name>
    <name type="synonym">Muraena anguilla</name>
    <dbReference type="NCBI Taxonomy" id="7936"/>
    <lineage>
        <taxon>Eukaryota</taxon>
        <taxon>Metazoa</taxon>
        <taxon>Chordata</taxon>
        <taxon>Craniata</taxon>
        <taxon>Vertebrata</taxon>
        <taxon>Euteleostomi</taxon>
        <taxon>Actinopterygii</taxon>
        <taxon>Neopterygii</taxon>
        <taxon>Teleostei</taxon>
        <taxon>Anguilliformes</taxon>
        <taxon>Anguillidae</taxon>
        <taxon>Anguilla</taxon>
    </lineage>
</organism>
<protein>
    <submittedName>
        <fullName evidence="2">Uncharacterized protein</fullName>
    </submittedName>
</protein>
<keyword evidence="1" id="KW-0472">Membrane</keyword>
<keyword evidence="1" id="KW-0812">Transmembrane</keyword>
<dbReference type="AlphaFoldDB" id="A0A0E9RWH6"/>
<proteinExistence type="predicted"/>
<sequence length="31" mass="3573">MFSARVNDLVASVSLFMLMHSMCFSVVLHNW</sequence>
<dbReference type="EMBL" id="GBXM01075949">
    <property type="protein sequence ID" value="JAH32628.1"/>
    <property type="molecule type" value="Transcribed_RNA"/>
</dbReference>
<accession>A0A0E9RWH6</accession>
<feature type="transmembrane region" description="Helical" evidence="1">
    <location>
        <begin position="9"/>
        <end position="28"/>
    </location>
</feature>
<keyword evidence="1" id="KW-1133">Transmembrane helix</keyword>
<evidence type="ECO:0000313" key="2">
    <source>
        <dbReference type="EMBL" id="JAH32628.1"/>
    </source>
</evidence>